<keyword evidence="2" id="KW-1185">Reference proteome</keyword>
<proteinExistence type="predicted"/>
<dbReference type="Proteomes" id="UP001460270">
    <property type="component" value="Unassembled WGS sequence"/>
</dbReference>
<comment type="caution">
    <text evidence="1">The sequence shown here is derived from an EMBL/GenBank/DDBJ whole genome shotgun (WGS) entry which is preliminary data.</text>
</comment>
<reference evidence="2" key="1">
    <citation type="submission" date="2024-04" db="EMBL/GenBank/DDBJ databases">
        <title>Salinicola lusitanus LLJ914,a marine bacterium isolated from the Okinawa Trough.</title>
        <authorList>
            <person name="Li J."/>
        </authorList>
    </citation>
    <scope>NUCLEOTIDE SEQUENCE [LARGE SCALE GENOMIC DNA]</scope>
</reference>
<organism evidence="1 2">
    <name type="scientific">Mugilogobius chulae</name>
    <name type="common">yellowstripe goby</name>
    <dbReference type="NCBI Taxonomy" id="88201"/>
    <lineage>
        <taxon>Eukaryota</taxon>
        <taxon>Metazoa</taxon>
        <taxon>Chordata</taxon>
        <taxon>Craniata</taxon>
        <taxon>Vertebrata</taxon>
        <taxon>Euteleostomi</taxon>
        <taxon>Actinopterygii</taxon>
        <taxon>Neopterygii</taxon>
        <taxon>Teleostei</taxon>
        <taxon>Neoteleostei</taxon>
        <taxon>Acanthomorphata</taxon>
        <taxon>Gobiaria</taxon>
        <taxon>Gobiiformes</taxon>
        <taxon>Gobioidei</taxon>
        <taxon>Gobiidae</taxon>
        <taxon>Gobionellinae</taxon>
        <taxon>Mugilogobius</taxon>
    </lineage>
</organism>
<evidence type="ECO:0000313" key="1">
    <source>
        <dbReference type="EMBL" id="KAK7915525.1"/>
    </source>
</evidence>
<dbReference type="EMBL" id="JBBPFD010000008">
    <property type="protein sequence ID" value="KAK7915525.1"/>
    <property type="molecule type" value="Genomic_DNA"/>
</dbReference>
<sequence>MFLVAFFSFFRCSEFVPSLVHDPSLHLPSSASSGAPNSFLPLTEHPDQAFVQFLVTGFSYGFHPGLVTVPSESTICGPTIGPALHLKLLLSNHVIFHPDFQSGLSQDFRRLKKKGTRFHCADNKSTPFKLSFVQPVHRRKATPCLNHDPNITGPQGMKISYYLKFSSRTTLLPAATPT</sequence>
<accession>A0AAW0P3J3</accession>
<dbReference type="AlphaFoldDB" id="A0AAW0P3J3"/>
<evidence type="ECO:0000313" key="2">
    <source>
        <dbReference type="Proteomes" id="UP001460270"/>
    </source>
</evidence>
<gene>
    <name evidence="1" type="ORF">WMY93_011286</name>
</gene>
<name>A0AAW0P3J3_9GOBI</name>
<protein>
    <submittedName>
        <fullName evidence="1">Uncharacterized protein</fullName>
    </submittedName>
</protein>